<dbReference type="InterPro" id="IPR027482">
    <property type="entry name" value="Sec1-like_dom2"/>
</dbReference>
<dbReference type="InterPro" id="IPR001619">
    <property type="entry name" value="Sec1-like"/>
</dbReference>
<dbReference type="AlphaFoldDB" id="A0A834IG84"/>
<gene>
    <name evidence="2" type="ORF">GWI33_008412</name>
</gene>
<dbReference type="GO" id="GO:0016192">
    <property type="term" value="P:vesicle-mediated transport"/>
    <property type="evidence" value="ECO:0007669"/>
    <property type="project" value="InterPro"/>
</dbReference>
<reference evidence="2" key="1">
    <citation type="submission" date="2020-08" db="EMBL/GenBank/DDBJ databases">
        <title>Genome sequencing and assembly of the red palm weevil Rhynchophorus ferrugineus.</title>
        <authorList>
            <person name="Dias G.B."/>
            <person name="Bergman C.M."/>
            <person name="Manee M."/>
        </authorList>
    </citation>
    <scope>NUCLEOTIDE SEQUENCE</scope>
    <source>
        <strain evidence="2">AA-2017</strain>
        <tissue evidence="2">Whole larva</tissue>
    </source>
</reference>
<dbReference type="InterPro" id="IPR043154">
    <property type="entry name" value="Sec-1-like_dom1"/>
</dbReference>
<evidence type="ECO:0000256" key="1">
    <source>
        <dbReference type="ARBA" id="ARBA00009884"/>
    </source>
</evidence>
<evidence type="ECO:0000313" key="3">
    <source>
        <dbReference type="Proteomes" id="UP000625711"/>
    </source>
</evidence>
<comment type="caution">
    <text evidence="2">The sequence shown here is derived from an EMBL/GenBank/DDBJ whole genome shotgun (WGS) entry which is preliminary data.</text>
</comment>
<dbReference type="Gene3D" id="3.40.50.2060">
    <property type="match status" value="1"/>
</dbReference>
<comment type="similarity">
    <text evidence="1">Belongs to the STXBP/unc-18/SEC1 family.</text>
</comment>
<proteinExistence type="inferred from homology"/>
<dbReference type="PANTHER" id="PTHR11679">
    <property type="entry name" value="VESICLE PROTEIN SORTING-ASSOCIATED"/>
    <property type="match status" value="1"/>
</dbReference>
<name>A0A834IG84_RHYFE</name>
<accession>A0A834IG84</accession>
<dbReference type="EMBL" id="JAACXV010000400">
    <property type="protein sequence ID" value="KAF7278451.1"/>
    <property type="molecule type" value="Genomic_DNA"/>
</dbReference>
<dbReference type="OrthoDB" id="10262528at2759"/>
<dbReference type="Gene3D" id="3.40.50.1910">
    <property type="match status" value="1"/>
</dbReference>
<sequence length="287" mass="32707">MDIFKKLSSLPEISKAQLSKILSINPNRKFLIIEPGLIKPLERVCGVQWLKSNGIEKIFKIEPVAPVFEDNIIFYMIYPDFKVFNQVVNQIRAQVNIENPTNNKYHIVIVPRISQLFVDELEEYGLLDSVVKLHSFQWMPIHLDTGILSLELPLLYKSLYVNENYSLLPVLSKALWQLCFVTGKPRVFLTLGSHSHNVLKQYEGLCQDRGETDKADSDFGAVIIMDRNIDYTSALLTPGIYSGLLSEVYPVKSGVCGSSKMEKQVNEDELALDNKCNPIPKKHQVFY</sequence>
<organism evidence="2 3">
    <name type="scientific">Rhynchophorus ferrugineus</name>
    <name type="common">Red palm weevil</name>
    <name type="synonym">Curculio ferrugineus</name>
    <dbReference type="NCBI Taxonomy" id="354439"/>
    <lineage>
        <taxon>Eukaryota</taxon>
        <taxon>Metazoa</taxon>
        <taxon>Ecdysozoa</taxon>
        <taxon>Arthropoda</taxon>
        <taxon>Hexapoda</taxon>
        <taxon>Insecta</taxon>
        <taxon>Pterygota</taxon>
        <taxon>Neoptera</taxon>
        <taxon>Endopterygota</taxon>
        <taxon>Coleoptera</taxon>
        <taxon>Polyphaga</taxon>
        <taxon>Cucujiformia</taxon>
        <taxon>Curculionidae</taxon>
        <taxon>Dryophthorinae</taxon>
        <taxon>Rhynchophorus</taxon>
    </lineage>
</organism>
<keyword evidence="3" id="KW-1185">Reference proteome</keyword>
<dbReference type="SUPFAM" id="SSF56815">
    <property type="entry name" value="Sec1/munc18-like (SM) proteins"/>
    <property type="match status" value="1"/>
</dbReference>
<dbReference type="InterPro" id="IPR036045">
    <property type="entry name" value="Sec1-like_sf"/>
</dbReference>
<dbReference type="Pfam" id="PF00995">
    <property type="entry name" value="Sec1"/>
    <property type="match status" value="1"/>
</dbReference>
<evidence type="ECO:0000313" key="2">
    <source>
        <dbReference type="EMBL" id="KAF7278451.1"/>
    </source>
</evidence>
<protein>
    <submittedName>
        <fullName evidence="2">Uncharacterized protein</fullName>
    </submittedName>
</protein>
<dbReference type="Proteomes" id="UP000625711">
    <property type="component" value="Unassembled WGS sequence"/>
</dbReference>